<name>A0A1D6P3K6_MAIZE</name>
<protein>
    <submittedName>
        <fullName evidence="2">Transcription initiation factor TFIID subunit 1</fullName>
    </submittedName>
</protein>
<keyword evidence="2" id="KW-0648">Protein biosynthesis</keyword>
<feature type="compositionally biased region" description="Basic residues" evidence="1">
    <location>
        <begin position="84"/>
        <end position="93"/>
    </location>
</feature>
<organism evidence="2">
    <name type="scientific">Zea mays</name>
    <name type="common">Maize</name>
    <dbReference type="NCBI Taxonomy" id="4577"/>
    <lineage>
        <taxon>Eukaryota</taxon>
        <taxon>Viridiplantae</taxon>
        <taxon>Streptophyta</taxon>
        <taxon>Embryophyta</taxon>
        <taxon>Tracheophyta</taxon>
        <taxon>Spermatophyta</taxon>
        <taxon>Magnoliopsida</taxon>
        <taxon>Liliopsida</taxon>
        <taxon>Poales</taxon>
        <taxon>Poaceae</taxon>
        <taxon>PACMAD clade</taxon>
        <taxon>Panicoideae</taxon>
        <taxon>Andropogonodae</taxon>
        <taxon>Andropogoneae</taxon>
        <taxon>Tripsacinae</taxon>
        <taxon>Zea</taxon>
    </lineage>
</organism>
<accession>A0A1D6P3K6</accession>
<dbReference type="EMBL" id="CM000785">
    <property type="protein sequence ID" value="AQL04567.1"/>
    <property type="molecule type" value="Genomic_DNA"/>
</dbReference>
<dbReference type="GO" id="GO:0003743">
    <property type="term" value="F:translation initiation factor activity"/>
    <property type="evidence" value="ECO:0007669"/>
    <property type="project" value="UniProtKB-KW"/>
</dbReference>
<feature type="region of interest" description="Disordered" evidence="1">
    <location>
        <begin position="67"/>
        <end position="102"/>
    </location>
</feature>
<reference evidence="2" key="1">
    <citation type="submission" date="2015-12" db="EMBL/GenBank/DDBJ databases">
        <title>Update maize B73 reference genome by single molecule sequencing technologies.</title>
        <authorList>
            <consortium name="Maize Genome Sequencing Project"/>
            <person name="Ware D."/>
        </authorList>
    </citation>
    <scope>NUCLEOTIDE SEQUENCE</scope>
    <source>
        <tissue evidence="2">Seedling</tissue>
    </source>
</reference>
<dbReference type="ExpressionAtlas" id="A0A1D6P3K6">
    <property type="expression patterns" value="baseline and differential"/>
</dbReference>
<gene>
    <name evidence="2" type="ORF">ZEAMMB73_Zm00001d046579</name>
</gene>
<proteinExistence type="predicted"/>
<keyword evidence="2" id="KW-0396">Initiation factor</keyword>
<sequence length="102" mass="11599">MEKIGLLSHPEENMDFEYEDLENEKGTGEGQLEPESATSLPVLCIEDGNAILRFSEIFGIQEPVRKVKTDHHKRPVDKGIVHVATKRSKKHHPPPCMQDIDR</sequence>
<evidence type="ECO:0000256" key="1">
    <source>
        <dbReference type="SAM" id="MobiDB-lite"/>
    </source>
</evidence>
<dbReference type="AlphaFoldDB" id="A0A1D6P3K6"/>
<evidence type="ECO:0000313" key="2">
    <source>
        <dbReference type="EMBL" id="AQL04567.1"/>
    </source>
</evidence>